<keyword evidence="5 9" id="KW-0269">Exonuclease</keyword>
<evidence type="ECO:0000313" key="9">
    <source>
        <dbReference type="EMBL" id="RZO75160.1"/>
    </source>
</evidence>
<protein>
    <recommendedName>
        <fullName evidence="2">Single-stranded-DNA-specific exonuclease RecJ</fullName>
    </recommendedName>
</protein>
<dbReference type="Gene3D" id="3.10.310.30">
    <property type="match status" value="1"/>
</dbReference>
<dbReference type="SUPFAM" id="SSF64182">
    <property type="entry name" value="DHH phosphoesterases"/>
    <property type="match status" value="1"/>
</dbReference>
<dbReference type="InterPro" id="IPR041122">
    <property type="entry name" value="RecJ_OB"/>
</dbReference>
<dbReference type="InterPro" id="IPR003156">
    <property type="entry name" value="DHHA1_dom"/>
</dbReference>
<dbReference type="Gene3D" id="3.90.1640.30">
    <property type="match status" value="1"/>
</dbReference>
<accession>A0A520RY37</accession>
<dbReference type="Proteomes" id="UP000320404">
    <property type="component" value="Unassembled WGS sequence"/>
</dbReference>
<feature type="domain" description="DHHA1" evidence="7">
    <location>
        <begin position="358"/>
        <end position="449"/>
    </location>
</feature>
<reference evidence="9 10" key="1">
    <citation type="submission" date="2019-02" db="EMBL/GenBank/DDBJ databases">
        <title>Prokaryotic population dynamics and viral predation in marine succession experiment using metagenomics: the confinement effect.</title>
        <authorList>
            <person name="Haro-Moreno J.M."/>
            <person name="Rodriguez-Valera F."/>
            <person name="Lopez-Perez M."/>
        </authorList>
    </citation>
    <scope>NUCLEOTIDE SEQUENCE [LARGE SCALE GENOMIC DNA]</scope>
    <source>
        <strain evidence="9">MED-G158</strain>
    </source>
</reference>
<dbReference type="FunFam" id="3.90.1640.30:FF:000001">
    <property type="entry name" value="Single-stranded-DNA-specific exonuclease RecJ"/>
    <property type="match status" value="1"/>
</dbReference>
<dbReference type="PANTHER" id="PTHR30255">
    <property type="entry name" value="SINGLE-STRANDED-DNA-SPECIFIC EXONUCLEASE RECJ"/>
    <property type="match status" value="1"/>
</dbReference>
<evidence type="ECO:0000313" key="10">
    <source>
        <dbReference type="Proteomes" id="UP000320404"/>
    </source>
</evidence>
<evidence type="ECO:0000256" key="5">
    <source>
        <dbReference type="ARBA" id="ARBA00022839"/>
    </source>
</evidence>
<organism evidence="9 10">
    <name type="scientific">OM182 bacterium</name>
    <dbReference type="NCBI Taxonomy" id="2510334"/>
    <lineage>
        <taxon>Bacteria</taxon>
        <taxon>Pseudomonadati</taxon>
        <taxon>Pseudomonadota</taxon>
        <taxon>Gammaproteobacteria</taxon>
        <taxon>OMG group</taxon>
        <taxon>OM182 clade</taxon>
    </lineage>
</organism>
<comment type="similarity">
    <text evidence="1">Belongs to the RecJ family.</text>
</comment>
<dbReference type="InterPro" id="IPR051673">
    <property type="entry name" value="SSDNA_exonuclease_RecJ"/>
</dbReference>
<dbReference type="AlphaFoldDB" id="A0A520RY37"/>
<evidence type="ECO:0000256" key="2">
    <source>
        <dbReference type="ARBA" id="ARBA00019841"/>
    </source>
</evidence>
<evidence type="ECO:0000256" key="3">
    <source>
        <dbReference type="ARBA" id="ARBA00022722"/>
    </source>
</evidence>
<evidence type="ECO:0000259" key="6">
    <source>
        <dbReference type="Pfam" id="PF01368"/>
    </source>
</evidence>
<dbReference type="GO" id="GO:0006281">
    <property type="term" value="P:DNA repair"/>
    <property type="evidence" value="ECO:0007669"/>
    <property type="project" value="InterPro"/>
</dbReference>
<feature type="domain" description="RecJ OB" evidence="8">
    <location>
        <begin position="467"/>
        <end position="571"/>
    </location>
</feature>
<name>A0A520RY37_9GAMM</name>
<dbReference type="InterPro" id="IPR001667">
    <property type="entry name" value="DDH_dom"/>
</dbReference>
<dbReference type="GO" id="GO:0008409">
    <property type="term" value="F:5'-3' exonuclease activity"/>
    <property type="evidence" value="ECO:0007669"/>
    <property type="project" value="InterPro"/>
</dbReference>
<sequence length="577" mass="62801">MIRLQRRASDTGLALPDSLHPLLRRVYQQRKLATAEELDLTLSKLIPPDSMLGMRAAVDLLLQALQQQSRVLIVSDFDADGATSCALAIAALKQFGYQHVDYIVPNRFEYGYGLTPEIVELAATKSPDLIITVDNGISSVDGVRAAQAIGSKVLITDHHIAPNELPSAEAIVNPNQAGCSFSSKAIAGVGVVFYVMLALRSRLREMAWFRDNNQAEPNMAELLDLVALGTIADVVPLDHNNRILVAEGLRRIRGGRARPGIIALLQVAKKNAVNLSTSDLAFGVGPRLNAAGRLDDMTTGIECLLTDSDSDAHRLALQLDGMNQDRRQIESEMRDQAFESLANLELDAADMPAGLCLFDERWHQGVVGILASRIKEKYHRPVIAFASVEGGEELKGSARSIPGFHIRDALDAVATRNPGLVTKFGGHAMAAGLSLARGDFERFSEAFAAEAARQLSAAQLQAMVESDGEVSADFMTLEAAQVLRSAGPWGQEFPEPLFDGKFILRDSRVLADKHLKMVLSPESEPGKLIDAIAFNVDEDAWPAVDASRIELVFRLDVNEYRNSLNLQLLVERILGSE</sequence>
<dbReference type="EMBL" id="SHAH01000067">
    <property type="protein sequence ID" value="RZO75160.1"/>
    <property type="molecule type" value="Genomic_DNA"/>
</dbReference>
<dbReference type="PANTHER" id="PTHR30255:SF2">
    <property type="entry name" value="SINGLE-STRANDED-DNA-SPECIFIC EXONUCLEASE RECJ"/>
    <property type="match status" value="1"/>
</dbReference>
<proteinExistence type="inferred from homology"/>
<dbReference type="InterPro" id="IPR038763">
    <property type="entry name" value="DHH_sf"/>
</dbReference>
<dbReference type="Pfam" id="PF01368">
    <property type="entry name" value="DHH"/>
    <property type="match status" value="1"/>
</dbReference>
<dbReference type="GO" id="GO:0006310">
    <property type="term" value="P:DNA recombination"/>
    <property type="evidence" value="ECO:0007669"/>
    <property type="project" value="InterPro"/>
</dbReference>
<dbReference type="Pfam" id="PF02272">
    <property type="entry name" value="DHHA1"/>
    <property type="match status" value="1"/>
</dbReference>
<comment type="caution">
    <text evidence="9">The sequence shown here is derived from an EMBL/GenBank/DDBJ whole genome shotgun (WGS) entry which is preliminary data.</text>
</comment>
<evidence type="ECO:0000259" key="7">
    <source>
        <dbReference type="Pfam" id="PF02272"/>
    </source>
</evidence>
<evidence type="ECO:0000256" key="1">
    <source>
        <dbReference type="ARBA" id="ARBA00005915"/>
    </source>
</evidence>
<keyword evidence="4" id="KW-0378">Hydrolase</keyword>
<gene>
    <name evidence="9" type="primary">recJ</name>
    <name evidence="9" type="ORF">EVA69_04695</name>
</gene>
<dbReference type="GO" id="GO:0003676">
    <property type="term" value="F:nucleic acid binding"/>
    <property type="evidence" value="ECO:0007669"/>
    <property type="project" value="InterPro"/>
</dbReference>
<dbReference type="NCBIfam" id="TIGR00644">
    <property type="entry name" value="recJ"/>
    <property type="match status" value="1"/>
</dbReference>
<dbReference type="Pfam" id="PF17768">
    <property type="entry name" value="RecJ_OB"/>
    <property type="match status" value="1"/>
</dbReference>
<evidence type="ECO:0000259" key="8">
    <source>
        <dbReference type="Pfam" id="PF17768"/>
    </source>
</evidence>
<dbReference type="InterPro" id="IPR004610">
    <property type="entry name" value="RecJ"/>
</dbReference>
<keyword evidence="3" id="KW-0540">Nuclease</keyword>
<feature type="domain" description="DDH" evidence="6">
    <location>
        <begin position="70"/>
        <end position="230"/>
    </location>
</feature>
<evidence type="ECO:0000256" key="4">
    <source>
        <dbReference type="ARBA" id="ARBA00022801"/>
    </source>
</evidence>